<proteinExistence type="predicted"/>
<reference evidence="1 2" key="1">
    <citation type="journal article" date="2018" name="Int. J. Syst. Evol. Microbiol.">
        <title>Zhouia spongiae sp. nov., isolated from a marine sponge.</title>
        <authorList>
            <person name="Zhuang L."/>
            <person name="Lin B."/>
            <person name="Qin F."/>
            <person name="Luo L."/>
        </authorList>
    </citation>
    <scope>NUCLEOTIDE SEQUENCE [LARGE SCALE GENOMIC DNA]</scope>
    <source>
        <strain evidence="1 2">HN-Y44</strain>
    </source>
</reference>
<organism evidence="1 2">
    <name type="scientific">Zhouia spongiae</name>
    <dbReference type="NCBI Taxonomy" id="2202721"/>
    <lineage>
        <taxon>Bacteria</taxon>
        <taxon>Pseudomonadati</taxon>
        <taxon>Bacteroidota</taxon>
        <taxon>Flavobacteriia</taxon>
        <taxon>Flavobacteriales</taxon>
        <taxon>Flavobacteriaceae</taxon>
        <taxon>Zhouia</taxon>
    </lineage>
</organism>
<keyword evidence="2" id="KW-1185">Reference proteome</keyword>
<dbReference type="Proteomes" id="UP000829476">
    <property type="component" value="Chromosome"/>
</dbReference>
<sequence length="270" mass="31633">MKNRITLLLSLFLTFNVFCQTDEPKSILASKFYSFETFALVVRFDKGIDSINFPIDTKLIEIQIKKLDINGKDLSPKKVYYEYRFTAKVDTTYKLPSAKLWSNNKSYKIPLEEYVILKKPQKPIKLSKTDSIKMVEKEDVGKIKKYEGSEKARLEGKIESRLSKNINKSVFLLWTDKNILKINDRFRIIIESNLDFDKTSISMEDIENLSKKFNVEKSGMSTIYDNGMEHYYIYFICKAMESGNIDIKPLKIKTQNKKIETNKWTFKIVD</sequence>
<name>A0ABY3YR69_9FLAO</name>
<gene>
    <name evidence="1" type="ORF">MQE36_08385</name>
</gene>
<dbReference type="RefSeq" id="WP_242938710.1">
    <property type="nucleotide sequence ID" value="NZ_CP094326.1"/>
</dbReference>
<evidence type="ECO:0000313" key="2">
    <source>
        <dbReference type="Proteomes" id="UP000829476"/>
    </source>
</evidence>
<dbReference type="EMBL" id="CP094326">
    <property type="protein sequence ID" value="UNZ00343.1"/>
    <property type="molecule type" value="Genomic_DNA"/>
</dbReference>
<accession>A0ABY3YR69</accession>
<protein>
    <submittedName>
        <fullName evidence="1">Uncharacterized protein</fullName>
    </submittedName>
</protein>
<evidence type="ECO:0000313" key="1">
    <source>
        <dbReference type="EMBL" id="UNZ00343.1"/>
    </source>
</evidence>